<dbReference type="Gene3D" id="3.40.50.1110">
    <property type="entry name" value="SGNH hydrolase"/>
    <property type="match status" value="1"/>
</dbReference>
<comment type="caution">
    <text evidence="2">The sequence shown here is derived from an EMBL/GenBank/DDBJ whole genome shotgun (WGS) entry which is preliminary data.</text>
</comment>
<gene>
    <name evidence="2" type="ORF">M2272_002858</name>
</gene>
<reference evidence="2 3" key="1">
    <citation type="submission" date="2023-04" db="EMBL/GenBank/DDBJ databases">
        <title>Forest soil microbial communities from Buena Vista Peninsula, Colon Province, Panama.</title>
        <authorList>
            <person name="Bouskill N."/>
        </authorList>
    </citation>
    <scope>NUCLEOTIDE SEQUENCE [LARGE SCALE GENOMIC DNA]</scope>
    <source>
        <strain evidence="2 3">AC80</strain>
    </source>
</reference>
<keyword evidence="3" id="KW-1185">Reference proteome</keyword>
<dbReference type="Proteomes" id="UP001160130">
    <property type="component" value="Unassembled WGS sequence"/>
</dbReference>
<name>A0ABT6KZU6_9MYCO</name>
<dbReference type="Pfam" id="PF13472">
    <property type="entry name" value="Lipase_GDSL_2"/>
    <property type="match status" value="1"/>
</dbReference>
<feature type="domain" description="SGNH hydrolase-type esterase" evidence="1">
    <location>
        <begin position="57"/>
        <end position="233"/>
    </location>
</feature>
<dbReference type="InterPro" id="IPR013830">
    <property type="entry name" value="SGNH_hydro"/>
</dbReference>
<proteinExistence type="predicted"/>
<evidence type="ECO:0000259" key="1">
    <source>
        <dbReference type="Pfam" id="PF13472"/>
    </source>
</evidence>
<dbReference type="EMBL" id="JARXVE010000004">
    <property type="protein sequence ID" value="MDH6196215.1"/>
    <property type="molecule type" value="Genomic_DNA"/>
</dbReference>
<dbReference type="InterPro" id="IPR036514">
    <property type="entry name" value="SGNH_hydro_sf"/>
</dbReference>
<protein>
    <submittedName>
        <fullName evidence="2">Lysophospholipase L1-like esterase</fullName>
    </submittedName>
</protein>
<dbReference type="RefSeq" id="WP_280832848.1">
    <property type="nucleotide sequence ID" value="NZ_JARXVE010000004.1"/>
</dbReference>
<dbReference type="CDD" id="cd00229">
    <property type="entry name" value="SGNH_hydrolase"/>
    <property type="match status" value="1"/>
</dbReference>
<evidence type="ECO:0000313" key="2">
    <source>
        <dbReference type="EMBL" id="MDH6196215.1"/>
    </source>
</evidence>
<sequence>MNRTRWFDIGAVVFAVAIVVGIAGVSCSARETGPLAAPPNVSGGGPAPADARPLALFIGDSYTAGKSSAEMSYGCRAAVEMGWLCALAAVGDTGYIAGGPAYRWTDPYLGSSLSYSERVAHLSAKYDPAVVVLDGGRNDDFASQKYRFDAMLSTIVEVRRTWPHATVVFIRPRLLANPGDNVGLDDNFMALLQSEPGAQGVVFIDPIYSFVDTDTSRLLGPDGVHPNREGERLMTRTLVDALVSQRVGSSS</sequence>
<organism evidence="2 3">
    <name type="scientific">Mycolicibacterium frederiksbergense</name>
    <dbReference type="NCBI Taxonomy" id="117567"/>
    <lineage>
        <taxon>Bacteria</taxon>
        <taxon>Bacillati</taxon>
        <taxon>Actinomycetota</taxon>
        <taxon>Actinomycetes</taxon>
        <taxon>Mycobacteriales</taxon>
        <taxon>Mycobacteriaceae</taxon>
        <taxon>Mycolicibacterium</taxon>
    </lineage>
</organism>
<accession>A0ABT6KZU6</accession>
<dbReference type="SUPFAM" id="SSF52266">
    <property type="entry name" value="SGNH hydrolase"/>
    <property type="match status" value="1"/>
</dbReference>
<evidence type="ECO:0000313" key="3">
    <source>
        <dbReference type="Proteomes" id="UP001160130"/>
    </source>
</evidence>
<dbReference type="PROSITE" id="PS51257">
    <property type="entry name" value="PROKAR_LIPOPROTEIN"/>
    <property type="match status" value="1"/>
</dbReference>